<keyword evidence="6 14" id="KW-0274">FAD</keyword>
<accession>A0ABN2WMN2</accession>
<keyword evidence="5 14" id="KW-0285">Flavoprotein</keyword>
<dbReference type="EMBL" id="BAAAPZ010000005">
    <property type="protein sequence ID" value="GAA2095572.1"/>
    <property type="molecule type" value="Genomic_DNA"/>
</dbReference>
<evidence type="ECO:0000256" key="5">
    <source>
        <dbReference type="ARBA" id="ARBA00022630"/>
    </source>
</evidence>
<dbReference type="Pfam" id="PF02852">
    <property type="entry name" value="Pyr_redox_dim"/>
    <property type="match status" value="1"/>
</dbReference>
<dbReference type="PIRSF" id="PIRSF000350">
    <property type="entry name" value="Mercury_reductase_MerA"/>
    <property type="match status" value="1"/>
</dbReference>
<evidence type="ECO:0000256" key="2">
    <source>
        <dbReference type="ARBA" id="ARBA00007532"/>
    </source>
</evidence>
<dbReference type="PANTHER" id="PTHR22912">
    <property type="entry name" value="DISULFIDE OXIDOREDUCTASE"/>
    <property type="match status" value="1"/>
</dbReference>
<dbReference type="PRINTS" id="PR00411">
    <property type="entry name" value="PNDRDTASEI"/>
</dbReference>
<dbReference type="SUPFAM" id="SSF55424">
    <property type="entry name" value="FAD/NAD-linked reductases, dimerisation (C-terminal) domain"/>
    <property type="match status" value="1"/>
</dbReference>
<dbReference type="EC" id="1.8.1.4" evidence="3"/>
<dbReference type="InterPro" id="IPR016156">
    <property type="entry name" value="FAD/NAD-linked_Rdtase_dimer_sf"/>
</dbReference>
<dbReference type="InterPro" id="IPR012999">
    <property type="entry name" value="Pyr_OxRdtase_I_AS"/>
</dbReference>
<dbReference type="Gene3D" id="3.30.390.30">
    <property type="match status" value="1"/>
</dbReference>
<dbReference type="PANTHER" id="PTHR22912:SF160">
    <property type="entry name" value="DIHYDROLIPOYL DEHYDROGENASE"/>
    <property type="match status" value="1"/>
</dbReference>
<dbReference type="PROSITE" id="PS00076">
    <property type="entry name" value="PYRIDINE_REDOX_1"/>
    <property type="match status" value="1"/>
</dbReference>
<sequence>MHAGEERLMVVGEMPEGLDLLVIGAGPGGYTTALEAAAQGRSVTLVDRAGAEGIGGTCLLEGCIPSKALIEAAELRNRAVTFADSALGFSSGPVDLGRFQAWKGGLVSRLSKGVHGALRKAGVQIVAGSFTFTGKARGVIELGGESPPRHVEFEDAVIAVGSAAVQIPPVPFDGATVFDAAGILALTELPERLAVVGGGYIGIEIGTALRKLGSSVTVVEAADTILPGMPAGAQKQVARRAGRLGIELLTGRTAQGWDGRRLSIADSSGATTAVEVDAVLVAVGRRPATGDLGLAEAGIRVDASGLIPVDAGFRAAPRIAAVGDVVTGPALAHKAIAEAKIAVRSLCGQSAALSSTTIPLVVFSDPEVAVTGLTSAAAEAEGLHTRVVRLPLGASGRAATMEAAEGSVELVVDTETDAVIGGVLVGPHASELIGEVTLAVEMAASPADLALTVHPHPTLSELVQDTAAALLPRT</sequence>
<reference evidence="17 18" key="1">
    <citation type="journal article" date="2019" name="Int. J. Syst. Evol. Microbiol.">
        <title>The Global Catalogue of Microorganisms (GCM) 10K type strain sequencing project: providing services to taxonomists for standard genome sequencing and annotation.</title>
        <authorList>
            <consortium name="The Broad Institute Genomics Platform"/>
            <consortium name="The Broad Institute Genome Sequencing Center for Infectious Disease"/>
            <person name="Wu L."/>
            <person name="Ma J."/>
        </authorList>
    </citation>
    <scope>NUCLEOTIDE SEQUENCE [LARGE SCALE GENOMIC DNA]</scope>
    <source>
        <strain evidence="17 18">JCM 15900</strain>
    </source>
</reference>
<feature type="domain" description="FAD/NAD(P)-binding" evidence="16">
    <location>
        <begin position="19"/>
        <end position="339"/>
    </location>
</feature>
<organism evidence="17 18">
    <name type="scientific">Brevibacterium salitolerans</name>
    <dbReference type="NCBI Taxonomy" id="1403566"/>
    <lineage>
        <taxon>Bacteria</taxon>
        <taxon>Bacillati</taxon>
        <taxon>Actinomycetota</taxon>
        <taxon>Actinomycetes</taxon>
        <taxon>Micrococcales</taxon>
        <taxon>Brevibacteriaceae</taxon>
        <taxon>Brevibacterium</taxon>
    </lineage>
</organism>
<evidence type="ECO:0000256" key="3">
    <source>
        <dbReference type="ARBA" id="ARBA00012608"/>
    </source>
</evidence>
<evidence type="ECO:0000259" key="15">
    <source>
        <dbReference type="Pfam" id="PF02852"/>
    </source>
</evidence>
<dbReference type="Gene3D" id="3.50.50.60">
    <property type="entry name" value="FAD/NAD(P)-binding domain"/>
    <property type="match status" value="2"/>
</dbReference>
<evidence type="ECO:0000256" key="12">
    <source>
        <dbReference type="ARBA" id="ARBA00033023"/>
    </source>
</evidence>
<dbReference type="SUPFAM" id="SSF51905">
    <property type="entry name" value="FAD/NAD(P)-binding domain"/>
    <property type="match status" value="1"/>
</dbReference>
<keyword evidence="7 14" id="KW-0560">Oxidoreductase</keyword>
<evidence type="ECO:0000256" key="4">
    <source>
        <dbReference type="ARBA" id="ARBA00016961"/>
    </source>
</evidence>
<keyword evidence="18" id="KW-1185">Reference proteome</keyword>
<evidence type="ECO:0000256" key="6">
    <source>
        <dbReference type="ARBA" id="ARBA00022827"/>
    </source>
</evidence>
<evidence type="ECO:0000256" key="13">
    <source>
        <dbReference type="ARBA" id="ARBA00049187"/>
    </source>
</evidence>
<evidence type="ECO:0000256" key="8">
    <source>
        <dbReference type="ARBA" id="ARBA00023027"/>
    </source>
</evidence>
<comment type="catalytic activity">
    <reaction evidence="13">
        <text>N(6)-[(R)-dihydrolipoyl]-L-lysyl-[protein] + NAD(+) = N(6)-[(R)-lipoyl]-L-lysyl-[protein] + NADH + H(+)</text>
        <dbReference type="Rhea" id="RHEA:15045"/>
        <dbReference type="Rhea" id="RHEA-COMP:10474"/>
        <dbReference type="Rhea" id="RHEA-COMP:10475"/>
        <dbReference type="ChEBI" id="CHEBI:15378"/>
        <dbReference type="ChEBI" id="CHEBI:57540"/>
        <dbReference type="ChEBI" id="CHEBI:57945"/>
        <dbReference type="ChEBI" id="CHEBI:83099"/>
        <dbReference type="ChEBI" id="CHEBI:83100"/>
        <dbReference type="EC" id="1.8.1.4"/>
    </reaction>
</comment>
<proteinExistence type="inferred from homology"/>
<evidence type="ECO:0000313" key="18">
    <source>
        <dbReference type="Proteomes" id="UP001500984"/>
    </source>
</evidence>
<dbReference type="Proteomes" id="UP001500984">
    <property type="component" value="Unassembled WGS sequence"/>
</dbReference>
<keyword evidence="8" id="KW-0520">NAD</keyword>
<protein>
    <recommendedName>
        <fullName evidence="4">Dihydrolipoyl dehydrogenase</fullName>
        <ecNumber evidence="3">1.8.1.4</ecNumber>
    </recommendedName>
    <alternativeName>
        <fullName evidence="11">Dihydrolipoamide dehydrogenase</fullName>
    </alternativeName>
    <alternativeName>
        <fullName evidence="12">E3 component of pyruvate complex</fullName>
    </alternativeName>
</protein>
<evidence type="ECO:0000256" key="10">
    <source>
        <dbReference type="ARBA" id="ARBA00023284"/>
    </source>
</evidence>
<dbReference type="InterPro" id="IPR004099">
    <property type="entry name" value="Pyr_nucl-diS_OxRdtase_dimer"/>
</dbReference>
<evidence type="ECO:0000256" key="11">
    <source>
        <dbReference type="ARBA" id="ARBA00031281"/>
    </source>
</evidence>
<comment type="similarity">
    <text evidence="2 14">Belongs to the class-I pyridine nucleotide-disulfide oxidoreductase family.</text>
</comment>
<evidence type="ECO:0000256" key="7">
    <source>
        <dbReference type="ARBA" id="ARBA00023002"/>
    </source>
</evidence>
<comment type="cofactor">
    <cofactor evidence="1">
        <name>FAD</name>
        <dbReference type="ChEBI" id="CHEBI:57692"/>
    </cofactor>
</comment>
<dbReference type="Pfam" id="PF07992">
    <property type="entry name" value="Pyr_redox_2"/>
    <property type="match status" value="1"/>
</dbReference>
<feature type="domain" description="Pyridine nucleotide-disulphide oxidoreductase dimerisation" evidence="15">
    <location>
        <begin position="358"/>
        <end position="465"/>
    </location>
</feature>
<dbReference type="InterPro" id="IPR036188">
    <property type="entry name" value="FAD/NAD-bd_sf"/>
</dbReference>
<evidence type="ECO:0000256" key="1">
    <source>
        <dbReference type="ARBA" id="ARBA00001974"/>
    </source>
</evidence>
<comment type="caution">
    <text evidence="17">The sequence shown here is derived from an EMBL/GenBank/DDBJ whole genome shotgun (WGS) entry which is preliminary data.</text>
</comment>
<dbReference type="InterPro" id="IPR001100">
    <property type="entry name" value="Pyr_nuc-diS_OxRdtase"/>
</dbReference>
<gene>
    <name evidence="17" type="primary">lpdA_1</name>
    <name evidence="17" type="ORF">GCM10009823_15160</name>
</gene>
<name>A0ABN2WMN2_9MICO</name>
<dbReference type="PRINTS" id="PR00368">
    <property type="entry name" value="FADPNR"/>
</dbReference>
<dbReference type="InterPro" id="IPR023753">
    <property type="entry name" value="FAD/NAD-binding_dom"/>
</dbReference>
<keyword evidence="9" id="KW-1015">Disulfide bond</keyword>
<dbReference type="InterPro" id="IPR050151">
    <property type="entry name" value="Class-I_Pyr_Nuc-Dis_Oxidored"/>
</dbReference>
<keyword evidence="10 14" id="KW-0676">Redox-active center</keyword>
<evidence type="ECO:0000256" key="14">
    <source>
        <dbReference type="RuleBase" id="RU003691"/>
    </source>
</evidence>
<evidence type="ECO:0000256" key="9">
    <source>
        <dbReference type="ARBA" id="ARBA00023157"/>
    </source>
</evidence>
<evidence type="ECO:0000259" key="16">
    <source>
        <dbReference type="Pfam" id="PF07992"/>
    </source>
</evidence>
<evidence type="ECO:0000313" key="17">
    <source>
        <dbReference type="EMBL" id="GAA2095572.1"/>
    </source>
</evidence>